<protein>
    <submittedName>
        <fullName evidence="1">Uncharacterized protein</fullName>
    </submittedName>
</protein>
<accession>A0A814VQR0</accession>
<organism evidence="1 2">
    <name type="scientific">Adineta steineri</name>
    <dbReference type="NCBI Taxonomy" id="433720"/>
    <lineage>
        <taxon>Eukaryota</taxon>
        <taxon>Metazoa</taxon>
        <taxon>Spiralia</taxon>
        <taxon>Gnathifera</taxon>
        <taxon>Rotifera</taxon>
        <taxon>Eurotatoria</taxon>
        <taxon>Bdelloidea</taxon>
        <taxon>Adinetida</taxon>
        <taxon>Adinetidae</taxon>
        <taxon>Adineta</taxon>
    </lineage>
</organism>
<comment type="caution">
    <text evidence="1">The sequence shown here is derived from an EMBL/GenBank/DDBJ whole genome shotgun (WGS) entry which is preliminary data.</text>
</comment>
<sequence>MLSRTDSADTPYTRNAAPPGMCYTKGCSWQLLNGNRTWICCCNDNLCNWDPPTTDCYYCSSCPKPFNPKSYLVSKSVSKIGWCYRKSSSSTDDQSTDRGVASPGLCSWNECSWKIINNNKYWVCCCNGDDAAKVKWIPLDRDLKLYASHEKIIQKVIKNHGAFEYWKS</sequence>
<dbReference type="AlphaFoldDB" id="A0A814VQR0"/>
<evidence type="ECO:0000313" key="2">
    <source>
        <dbReference type="Proteomes" id="UP000663845"/>
    </source>
</evidence>
<proteinExistence type="predicted"/>
<dbReference type="Proteomes" id="UP000663845">
    <property type="component" value="Unassembled WGS sequence"/>
</dbReference>
<name>A0A814VQR0_9BILA</name>
<reference evidence="1" key="1">
    <citation type="submission" date="2021-02" db="EMBL/GenBank/DDBJ databases">
        <authorList>
            <person name="Nowell W R."/>
        </authorList>
    </citation>
    <scope>NUCLEOTIDE SEQUENCE</scope>
</reference>
<gene>
    <name evidence="1" type="ORF">JYZ213_LOCUS26407</name>
</gene>
<evidence type="ECO:0000313" key="1">
    <source>
        <dbReference type="EMBL" id="CAF1192183.1"/>
    </source>
</evidence>
<dbReference type="Gene3D" id="3.90.79.10">
    <property type="entry name" value="Nucleoside Triphosphate Pyrophosphohydrolase"/>
    <property type="match status" value="1"/>
</dbReference>
<dbReference type="EMBL" id="CAJNOG010000351">
    <property type="protein sequence ID" value="CAF1192183.1"/>
    <property type="molecule type" value="Genomic_DNA"/>
</dbReference>